<gene>
    <name evidence="2" type="ORF">SAMN05421854_11034</name>
</gene>
<sequence length="154" mass="16165">MPANIDASTKPQEPPAHEPQWYRWVSTTGALGFAMSAVATSTLSHDTAELLVGRIAAAYVTLAVVSGVVIWALHGILRGGRPSHSGSWYVTAGMLCPIIGSVIVYGAIPLLTMEAPAVLGAVAMPCLGLAVGGELAQLVRRRLRAARLRRRGQA</sequence>
<evidence type="ECO:0000256" key="1">
    <source>
        <dbReference type="SAM" id="Phobius"/>
    </source>
</evidence>
<feature type="transmembrane region" description="Helical" evidence="1">
    <location>
        <begin position="21"/>
        <end position="43"/>
    </location>
</feature>
<keyword evidence="1" id="KW-0472">Membrane</keyword>
<keyword evidence="1" id="KW-1133">Transmembrane helix</keyword>
<organism evidence="2 3">
    <name type="scientific">Amycolatopsis rubida</name>
    <dbReference type="NCBI Taxonomy" id="112413"/>
    <lineage>
        <taxon>Bacteria</taxon>
        <taxon>Bacillati</taxon>
        <taxon>Actinomycetota</taxon>
        <taxon>Actinomycetes</taxon>
        <taxon>Pseudonocardiales</taxon>
        <taxon>Pseudonocardiaceae</taxon>
        <taxon>Amycolatopsis</taxon>
    </lineage>
</organism>
<evidence type="ECO:0000313" key="3">
    <source>
        <dbReference type="Proteomes" id="UP000199137"/>
    </source>
</evidence>
<protein>
    <submittedName>
        <fullName evidence="2">Uncharacterized protein</fullName>
    </submittedName>
</protein>
<feature type="transmembrane region" description="Helical" evidence="1">
    <location>
        <begin position="55"/>
        <end position="77"/>
    </location>
</feature>
<proteinExistence type="predicted"/>
<evidence type="ECO:0000313" key="2">
    <source>
        <dbReference type="EMBL" id="SFQ27001.1"/>
    </source>
</evidence>
<accession>A0A1I5X553</accession>
<keyword evidence="1" id="KW-0812">Transmembrane</keyword>
<feature type="transmembrane region" description="Helical" evidence="1">
    <location>
        <begin position="89"/>
        <end position="111"/>
    </location>
</feature>
<dbReference type="RefSeq" id="WP_093575602.1">
    <property type="nucleotide sequence ID" value="NZ_FOWC01000010.1"/>
</dbReference>
<dbReference type="AlphaFoldDB" id="A0A1I5X553"/>
<feature type="transmembrane region" description="Helical" evidence="1">
    <location>
        <begin position="117"/>
        <end position="139"/>
    </location>
</feature>
<name>A0A1I5X553_9PSEU</name>
<reference evidence="2 3" key="1">
    <citation type="submission" date="2016-10" db="EMBL/GenBank/DDBJ databases">
        <authorList>
            <person name="de Groot N.N."/>
        </authorList>
    </citation>
    <scope>NUCLEOTIDE SEQUENCE [LARGE SCALE GENOMIC DNA]</scope>
    <source>
        <strain evidence="2 3">DSM 44637</strain>
    </source>
</reference>
<dbReference type="EMBL" id="FOWC01000010">
    <property type="protein sequence ID" value="SFQ27001.1"/>
    <property type="molecule type" value="Genomic_DNA"/>
</dbReference>
<dbReference type="Proteomes" id="UP000199137">
    <property type="component" value="Unassembled WGS sequence"/>
</dbReference>